<dbReference type="InterPro" id="IPR045749">
    <property type="entry name" value="DUF6090"/>
</dbReference>
<evidence type="ECO:0000313" key="2">
    <source>
        <dbReference type="EMBL" id="OZV68062.1"/>
    </source>
</evidence>
<keyword evidence="1" id="KW-0812">Transmembrane</keyword>
<dbReference type="Proteomes" id="UP000216840">
    <property type="component" value="Unassembled WGS sequence"/>
</dbReference>
<protein>
    <submittedName>
        <fullName evidence="2">Uncharacterized protein</fullName>
    </submittedName>
</protein>
<evidence type="ECO:0000313" key="3">
    <source>
        <dbReference type="Proteomes" id="UP000216840"/>
    </source>
</evidence>
<proteinExistence type="predicted"/>
<dbReference type="EMBL" id="NGJN01000005">
    <property type="protein sequence ID" value="OZV68062.1"/>
    <property type="molecule type" value="Genomic_DNA"/>
</dbReference>
<feature type="transmembrane region" description="Helical" evidence="1">
    <location>
        <begin position="28"/>
        <end position="49"/>
    </location>
</feature>
<keyword evidence="3" id="KW-1185">Reference proteome</keyword>
<name>A0A265US55_9FLAO</name>
<dbReference type="Pfam" id="PF19578">
    <property type="entry name" value="DUF6090"/>
    <property type="match status" value="1"/>
</dbReference>
<keyword evidence="1" id="KW-0472">Membrane</keyword>
<organism evidence="2 3">
    <name type="scientific">Winogradskyella aurantia</name>
    <dbReference type="NCBI Taxonomy" id="1915063"/>
    <lineage>
        <taxon>Bacteria</taxon>
        <taxon>Pseudomonadati</taxon>
        <taxon>Bacteroidota</taxon>
        <taxon>Flavobacteriia</taxon>
        <taxon>Flavobacteriales</taxon>
        <taxon>Flavobacteriaceae</taxon>
        <taxon>Winogradskyella</taxon>
    </lineage>
</organism>
<comment type="caution">
    <text evidence="2">The sequence shown here is derived from an EMBL/GenBank/DDBJ whole genome shotgun (WGS) entry which is preliminary data.</text>
</comment>
<sequence>MIKFFRHIRQNLIMKNQTSKPASQTGRYFKYAIGEIILVVIGILIALQINSWNENRKNQIKERIILNSFLTDLNSDIGFIEIELKSKKIDFNNYIECLDILANRKKANKETFFKHYNSILAVGGLALNTTTFENIKASSQLGLIRNKSLNDEIVKYYTIDYEGWYSALSDYTRNITAPYILSFDYKPFAYVSKYIQEIGIKLPDLDFDFQEEKLVEYSDYNIEEKSLEDYKNNIFIINTLRQKAQNIQGIMYQLKLLSDSSEKLKSSIENYLTNND</sequence>
<dbReference type="AlphaFoldDB" id="A0A265US55"/>
<gene>
    <name evidence="2" type="ORF">CA834_10470</name>
</gene>
<reference evidence="2 3" key="1">
    <citation type="submission" date="2017-05" db="EMBL/GenBank/DDBJ databases">
        <title>The draft genome sequence of Idiomarina salinarum WNB302.</title>
        <authorList>
            <person name="Sun Y."/>
            <person name="Chen B."/>
            <person name="Du Z."/>
        </authorList>
    </citation>
    <scope>NUCLEOTIDE SEQUENCE [LARGE SCALE GENOMIC DNA]</scope>
    <source>
        <strain evidence="2 3">WNB302</strain>
    </source>
</reference>
<accession>A0A265US55</accession>
<evidence type="ECO:0000256" key="1">
    <source>
        <dbReference type="SAM" id="Phobius"/>
    </source>
</evidence>
<keyword evidence="1" id="KW-1133">Transmembrane helix</keyword>